<dbReference type="NCBIfam" id="TIGR02595">
    <property type="entry name" value="PEP_CTERM"/>
    <property type="match status" value="1"/>
</dbReference>
<feature type="domain" description="Ice-binding protein C-terminal" evidence="2">
    <location>
        <begin position="159"/>
        <end position="180"/>
    </location>
</feature>
<evidence type="ECO:0000259" key="2">
    <source>
        <dbReference type="Pfam" id="PF07589"/>
    </source>
</evidence>
<evidence type="ECO:0000313" key="3">
    <source>
        <dbReference type="EMBL" id="MBK1854330.1"/>
    </source>
</evidence>
<comment type="caution">
    <text evidence="3">The sequence shown here is derived from an EMBL/GenBank/DDBJ whole genome shotgun (WGS) entry which is preliminary data.</text>
</comment>
<organism evidence="3 4">
    <name type="scientific">Oceaniferula flava</name>
    <dbReference type="NCBI Taxonomy" id="2800421"/>
    <lineage>
        <taxon>Bacteria</taxon>
        <taxon>Pseudomonadati</taxon>
        <taxon>Verrucomicrobiota</taxon>
        <taxon>Verrucomicrobiia</taxon>
        <taxon>Verrucomicrobiales</taxon>
        <taxon>Verrucomicrobiaceae</taxon>
        <taxon>Oceaniferula</taxon>
    </lineage>
</organism>
<protein>
    <submittedName>
        <fullName evidence="3">PEP-CTERM sorting domain-containing protein</fullName>
    </submittedName>
</protein>
<name>A0AAE2SA80_9BACT</name>
<feature type="chain" id="PRO_5042167415" evidence="1">
    <location>
        <begin position="27"/>
        <end position="186"/>
    </location>
</feature>
<dbReference type="AlphaFoldDB" id="A0AAE2SA80"/>
<accession>A0AAE2SA80</accession>
<dbReference type="Pfam" id="PF07589">
    <property type="entry name" value="PEP-CTERM"/>
    <property type="match status" value="1"/>
</dbReference>
<evidence type="ECO:0000256" key="1">
    <source>
        <dbReference type="SAM" id="SignalP"/>
    </source>
</evidence>
<dbReference type="PROSITE" id="PS51257">
    <property type="entry name" value="PROKAR_LIPOPROTEIN"/>
    <property type="match status" value="1"/>
</dbReference>
<feature type="signal peptide" evidence="1">
    <location>
        <begin position="1"/>
        <end position="26"/>
    </location>
</feature>
<evidence type="ECO:0000313" key="4">
    <source>
        <dbReference type="Proteomes" id="UP000634206"/>
    </source>
</evidence>
<keyword evidence="1" id="KW-0732">Signal</keyword>
<dbReference type="EMBL" id="JAENIG010000002">
    <property type="protein sequence ID" value="MBK1854330.1"/>
    <property type="molecule type" value="Genomic_DNA"/>
</dbReference>
<sequence>MNKTNTLRTYLTMTAGVGCAASMAEGAITFYGPGAQNITSDPATPTGISIRKPSNGLALDGGYVTRINFSGGTYFTSGTDLAVGSGNGMGYYFIGSLGYGASAGDQNYANLSFDGNDNVYEAVAQFYFDGLGGGYLVAVATNDTGEALSISEGKAMIDSVPEPSSLALLALGSAGLLTRRQRKKAA</sequence>
<dbReference type="Proteomes" id="UP000634206">
    <property type="component" value="Unassembled WGS sequence"/>
</dbReference>
<keyword evidence="4" id="KW-1185">Reference proteome</keyword>
<reference evidence="3" key="1">
    <citation type="submission" date="2021-01" db="EMBL/GenBank/DDBJ databases">
        <title>Modified the classification status of verrucomicrobia.</title>
        <authorList>
            <person name="Feng X."/>
        </authorList>
    </citation>
    <scope>NUCLEOTIDE SEQUENCE</scope>
    <source>
        <strain evidence="3">5K15</strain>
    </source>
</reference>
<dbReference type="InterPro" id="IPR013424">
    <property type="entry name" value="Ice-binding_C"/>
</dbReference>
<proteinExistence type="predicted"/>
<gene>
    <name evidence="3" type="ORF">JIN83_05140</name>
</gene>